<feature type="transmembrane region" description="Helical" evidence="4">
    <location>
        <begin position="175"/>
        <end position="197"/>
    </location>
</feature>
<sequence length="365" mass="40279">MMIAICLDGIAVSTVAVPWSPNSVLLWVLFTLQGTFEGVINIAGQKLIMVIWKRDAPSPLHVLHLGFGIGSLIVPNIANPFLAVPAPMLSPSNGSGTVSANISSYEHRLVFETENVSMNNSKESIVETSVFLCIERKINLMNILKKIEKNTETLRKKSFREIIDPATCAHGDRTFGIIMFSLLFFFYINAVGGERILGKFIRNYSIDQLDFSVDEGSMINTFFWISFSIGRFSGFIAARWIPIRILLPIEAFGALVSSILLNIFARDSATMLWVFILPVGFFEAPMFPSAMGWADSYLEMSGTGITFLLLGGASGGIAYMFIIGYFYDNYGNLSFLYQVLAFGIIAASLTVLLTIAGRGRGNRYD</sequence>
<dbReference type="PANTHER" id="PTHR23121">
    <property type="entry name" value="SODIUM-DEPENDENT GLUCOSE TRANSPORTER 1"/>
    <property type="match status" value="1"/>
</dbReference>
<name>A0ABQ9EF53_TEGGR</name>
<keyword evidence="6" id="KW-1185">Reference proteome</keyword>
<evidence type="ECO:0000313" key="5">
    <source>
        <dbReference type="EMBL" id="KAJ8302070.1"/>
    </source>
</evidence>
<dbReference type="EMBL" id="JARBDR010000918">
    <property type="protein sequence ID" value="KAJ8302070.1"/>
    <property type="molecule type" value="Genomic_DNA"/>
</dbReference>
<feature type="non-terminal residue" evidence="5">
    <location>
        <position position="365"/>
    </location>
</feature>
<proteinExistence type="predicted"/>
<reference evidence="5 6" key="1">
    <citation type="submission" date="2022-12" db="EMBL/GenBank/DDBJ databases">
        <title>Chromosome-level genome of Tegillarca granosa.</title>
        <authorList>
            <person name="Kim J."/>
        </authorList>
    </citation>
    <scope>NUCLEOTIDE SEQUENCE [LARGE SCALE GENOMIC DNA]</scope>
    <source>
        <strain evidence="5">Teg-2019</strain>
        <tissue evidence="5">Adductor muscle</tissue>
    </source>
</reference>
<organism evidence="5 6">
    <name type="scientific">Tegillarca granosa</name>
    <name type="common">Malaysian cockle</name>
    <name type="synonym">Anadara granosa</name>
    <dbReference type="NCBI Taxonomy" id="220873"/>
    <lineage>
        <taxon>Eukaryota</taxon>
        <taxon>Metazoa</taxon>
        <taxon>Spiralia</taxon>
        <taxon>Lophotrochozoa</taxon>
        <taxon>Mollusca</taxon>
        <taxon>Bivalvia</taxon>
        <taxon>Autobranchia</taxon>
        <taxon>Pteriomorphia</taxon>
        <taxon>Arcoida</taxon>
        <taxon>Arcoidea</taxon>
        <taxon>Arcidae</taxon>
        <taxon>Tegillarca</taxon>
    </lineage>
</organism>
<accession>A0ABQ9EF53</accession>
<feature type="transmembrane region" description="Helical" evidence="4">
    <location>
        <begin position="245"/>
        <end position="265"/>
    </location>
</feature>
<evidence type="ECO:0000256" key="1">
    <source>
        <dbReference type="ARBA" id="ARBA00022692"/>
    </source>
</evidence>
<dbReference type="PANTHER" id="PTHR23121:SF9">
    <property type="entry name" value="SODIUM-DEPENDENT GLUCOSE TRANSPORTER 1"/>
    <property type="match status" value="1"/>
</dbReference>
<keyword evidence="1 4" id="KW-0812">Transmembrane</keyword>
<keyword evidence="3 4" id="KW-0472">Membrane</keyword>
<feature type="transmembrane region" description="Helical" evidence="4">
    <location>
        <begin position="305"/>
        <end position="327"/>
    </location>
</feature>
<dbReference type="Gene3D" id="1.20.1250.20">
    <property type="entry name" value="MFS general substrate transporter like domains"/>
    <property type="match status" value="1"/>
</dbReference>
<keyword evidence="2 4" id="KW-1133">Transmembrane helix</keyword>
<evidence type="ECO:0008006" key="7">
    <source>
        <dbReference type="Google" id="ProtNLM"/>
    </source>
</evidence>
<evidence type="ECO:0000256" key="3">
    <source>
        <dbReference type="ARBA" id="ARBA00023136"/>
    </source>
</evidence>
<dbReference type="Proteomes" id="UP001217089">
    <property type="component" value="Unassembled WGS sequence"/>
</dbReference>
<evidence type="ECO:0000256" key="4">
    <source>
        <dbReference type="SAM" id="Phobius"/>
    </source>
</evidence>
<feature type="transmembrane region" description="Helical" evidence="4">
    <location>
        <begin position="333"/>
        <end position="356"/>
    </location>
</feature>
<dbReference type="SUPFAM" id="SSF103473">
    <property type="entry name" value="MFS general substrate transporter"/>
    <property type="match status" value="1"/>
</dbReference>
<gene>
    <name evidence="5" type="ORF">KUTeg_021057</name>
</gene>
<protein>
    <recommendedName>
        <fullName evidence="7">Sodium-dependent glucose transporter 1</fullName>
    </recommendedName>
</protein>
<comment type="caution">
    <text evidence="5">The sequence shown here is derived from an EMBL/GenBank/DDBJ whole genome shotgun (WGS) entry which is preliminary data.</text>
</comment>
<evidence type="ECO:0000313" key="6">
    <source>
        <dbReference type="Proteomes" id="UP001217089"/>
    </source>
</evidence>
<evidence type="ECO:0000256" key="2">
    <source>
        <dbReference type="ARBA" id="ARBA00022989"/>
    </source>
</evidence>
<dbReference type="InterPro" id="IPR036259">
    <property type="entry name" value="MFS_trans_sf"/>
</dbReference>
<feature type="transmembrane region" description="Helical" evidence="4">
    <location>
        <begin position="271"/>
        <end position="293"/>
    </location>
</feature>
<feature type="transmembrane region" description="Helical" evidence="4">
    <location>
        <begin position="217"/>
        <end position="238"/>
    </location>
</feature>